<dbReference type="WBParaSite" id="L893_g32521.t1">
    <property type="protein sequence ID" value="L893_g32521.t1"/>
    <property type="gene ID" value="L893_g32521"/>
</dbReference>
<accession>A0A1I8A471</accession>
<dbReference type="Proteomes" id="UP000095287">
    <property type="component" value="Unplaced"/>
</dbReference>
<reference evidence="3" key="1">
    <citation type="submission" date="2016-11" db="UniProtKB">
        <authorList>
            <consortium name="WormBaseParasite"/>
        </authorList>
    </citation>
    <scope>IDENTIFICATION</scope>
</reference>
<name>A0A1I8A471_9BILA</name>
<keyword evidence="2" id="KW-1185">Reference proteome</keyword>
<sequence>MTDCTPLSSDVGRPDSPNTVLDQIFSTYCQAFAALSKKAMKLGNPQEPKPKRKKLLKLNVSKPTFRQYPASQMPPVVSQSPPRRDITILSPEFSVPPPNSLRKRNAMKFAQPQPKRTRIENDDTSSSSSDCVPVPKVVPIPRAHEDDNKPVQKVLEDIAKIANLVGQPVVKPYKLPF</sequence>
<dbReference type="AlphaFoldDB" id="A0A1I8A471"/>
<protein>
    <submittedName>
        <fullName evidence="3">HUN domain-containing protein</fullName>
    </submittedName>
</protein>
<feature type="region of interest" description="Disordered" evidence="1">
    <location>
        <begin position="63"/>
        <end position="145"/>
    </location>
</feature>
<evidence type="ECO:0000256" key="1">
    <source>
        <dbReference type="SAM" id="MobiDB-lite"/>
    </source>
</evidence>
<organism evidence="2 3">
    <name type="scientific">Steinernema glaseri</name>
    <dbReference type="NCBI Taxonomy" id="37863"/>
    <lineage>
        <taxon>Eukaryota</taxon>
        <taxon>Metazoa</taxon>
        <taxon>Ecdysozoa</taxon>
        <taxon>Nematoda</taxon>
        <taxon>Chromadorea</taxon>
        <taxon>Rhabditida</taxon>
        <taxon>Tylenchina</taxon>
        <taxon>Panagrolaimomorpha</taxon>
        <taxon>Strongyloidoidea</taxon>
        <taxon>Steinernematidae</taxon>
        <taxon>Steinernema</taxon>
    </lineage>
</organism>
<evidence type="ECO:0000313" key="3">
    <source>
        <dbReference type="WBParaSite" id="L893_g32521.t1"/>
    </source>
</evidence>
<evidence type="ECO:0000313" key="2">
    <source>
        <dbReference type="Proteomes" id="UP000095287"/>
    </source>
</evidence>
<proteinExistence type="predicted"/>
<feature type="compositionally biased region" description="Low complexity" evidence="1">
    <location>
        <begin position="69"/>
        <end position="81"/>
    </location>
</feature>